<keyword evidence="9" id="KW-0460">Magnesium</keyword>
<dbReference type="PANTHER" id="PTHR23074">
    <property type="entry name" value="AAA DOMAIN-CONTAINING"/>
    <property type="match status" value="1"/>
</dbReference>
<keyword evidence="8 13" id="KW-0067">ATP-binding</keyword>
<keyword evidence="6 13" id="KW-0547">Nucleotide-binding</keyword>
<keyword evidence="7" id="KW-0378">Hydrolase</keyword>
<dbReference type="CDD" id="cd12153">
    <property type="entry name" value="F1-ATPase_epsilon"/>
    <property type="match status" value="1"/>
</dbReference>
<dbReference type="GO" id="GO:0008017">
    <property type="term" value="F:microtubule binding"/>
    <property type="evidence" value="ECO:0007669"/>
    <property type="project" value="UniProtKB-ARBA"/>
</dbReference>
<feature type="region of interest" description="Disordered" evidence="14">
    <location>
        <begin position="87"/>
        <end position="106"/>
    </location>
</feature>
<keyword evidence="10" id="KW-0539">Nucleus</keyword>
<evidence type="ECO:0000256" key="2">
    <source>
        <dbReference type="ARBA" id="ARBA00004123"/>
    </source>
</evidence>
<organism evidence="16 17">
    <name type="scientific">Caenorhabditis bovis</name>
    <dbReference type="NCBI Taxonomy" id="2654633"/>
    <lineage>
        <taxon>Eukaryota</taxon>
        <taxon>Metazoa</taxon>
        <taxon>Ecdysozoa</taxon>
        <taxon>Nematoda</taxon>
        <taxon>Chromadorea</taxon>
        <taxon>Rhabditida</taxon>
        <taxon>Rhabditina</taxon>
        <taxon>Rhabditomorpha</taxon>
        <taxon>Rhabditoidea</taxon>
        <taxon>Rhabditidae</taxon>
        <taxon>Peloderinae</taxon>
        <taxon>Caenorhabditis</taxon>
    </lineage>
</organism>
<evidence type="ECO:0000313" key="16">
    <source>
        <dbReference type="EMBL" id="CAB3398173.1"/>
    </source>
</evidence>
<evidence type="ECO:0000259" key="15">
    <source>
        <dbReference type="SMART" id="SM00382"/>
    </source>
</evidence>
<evidence type="ECO:0000256" key="12">
    <source>
        <dbReference type="ARBA" id="ARBA00049360"/>
    </source>
</evidence>
<dbReference type="Proteomes" id="UP000494206">
    <property type="component" value="Unassembled WGS sequence"/>
</dbReference>
<dbReference type="Gene3D" id="1.10.8.60">
    <property type="match status" value="1"/>
</dbReference>
<comment type="catalytic activity">
    <reaction evidence="12">
        <text>ATP + H2O = ADP + phosphate + H(+)</text>
        <dbReference type="Rhea" id="RHEA:13065"/>
        <dbReference type="ChEBI" id="CHEBI:15377"/>
        <dbReference type="ChEBI" id="CHEBI:15378"/>
        <dbReference type="ChEBI" id="CHEBI:30616"/>
        <dbReference type="ChEBI" id="CHEBI:43474"/>
        <dbReference type="ChEBI" id="CHEBI:456216"/>
    </reaction>
</comment>
<dbReference type="EMBL" id="CADEPM010000001">
    <property type="protein sequence ID" value="CAB3398173.1"/>
    <property type="molecule type" value="Genomic_DNA"/>
</dbReference>
<feature type="region of interest" description="Disordered" evidence="14">
    <location>
        <begin position="296"/>
        <end position="316"/>
    </location>
</feature>
<comment type="cofactor">
    <cofactor evidence="1">
        <name>Mg(2+)</name>
        <dbReference type="ChEBI" id="CHEBI:18420"/>
    </cofactor>
</comment>
<comment type="subcellular location">
    <subcellularLocation>
        <location evidence="2">Nucleus</location>
    </subcellularLocation>
</comment>
<name>A0A8S1EEH5_9PELO</name>
<dbReference type="Pfam" id="PF09336">
    <property type="entry name" value="Vps4_C"/>
    <property type="match status" value="1"/>
</dbReference>
<dbReference type="Gene3D" id="1.10.1620.20">
    <property type="entry name" value="ATP synthase, F1 complex, epsilon subunit superfamily, mitochondrial"/>
    <property type="match status" value="1"/>
</dbReference>
<comment type="similarity">
    <text evidence="3 13">Belongs to the AAA ATPase family.</text>
</comment>
<dbReference type="PROSITE" id="PS00674">
    <property type="entry name" value="AAA"/>
    <property type="match status" value="1"/>
</dbReference>
<dbReference type="InterPro" id="IPR003960">
    <property type="entry name" value="ATPase_AAA_CS"/>
</dbReference>
<evidence type="ECO:0000256" key="1">
    <source>
        <dbReference type="ARBA" id="ARBA00001946"/>
    </source>
</evidence>
<accession>A0A8S1EEH5</accession>
<reference evidence="16 17" key="1">
    <citation type="submission" date="2020-04" db="EMBL/GenBank/DDBJ databases">
        <authorList>
            <person name="Laetsch R D."/>
            <person name="Stevens L."/>
            <person name="Kumar S."/>
            <person name="Blaxter L. M."/>
        </authorList>
    </citation>
    <scope>NUCLEOTIDE SEQUENCE [LARGE SCALE GENOMIC DNA]</scope>
</reference>
<evidence type="ECO:0000256" key="6">
    <source>
        <dbReference type="ARBA" id="ARBA00022741"/>
    </source>
</evidence>
<dbReference type="GO" id="GO:0005743">
    <property type="term" value="C:mitochondrial inner membrane"/>
    <property type="evidence" value="ECO:0007669"/>
    <property type="project" value="InterPro"/>
</dbReference>
<dbReference type="InterPro" id="IPR041569">
    <property type="entry name" value="AAA_lid_3"/>
</dbReference>
<dbReference type="SMART" id="SM00382">
    <property type="entry name" value="AAA"/>
    <property type="match status" value="1"/>
</dbReference>
<dbReference type="InterPro" id="IPR047858">
    <property type="entry name" value="FIGNL1_ATPase"/>
</dbReference>
<dbReference type="Pfam" id="PF00004">
    <property type="entry name" value="AAA"/>
    <property type="match status" value="1"/>
</dbReference>
<dbReference type="OrthoDB" id="10251136at2759"/>
<dbReference type="GO" id="GO:0045259">
    <property type="term" value="C:proton-transporting ATP synthase complex"/>
    <property type="evidence" value="ECO:0007669"/>
    <property type="project" value="InterPro"/>
</dbReference>
<evidence type="ECO:0000256" key="10">
    <source>
        <dbReference type="ARBA" id="ARBA00023242"/>
    </source>
</evidence>
<dbReference type="InterPro" id="IPR006721">
    <property type="entry name" value="ATP_synth_F1_esu_mt"/>
</dbReference>
<dbReference type="GO" id="GO:0005634">
    <property type="term" value="C:nucleus"/>
    <property type="evidence" value="ECO:0007669"/>
    <property type="project" value="UniProtKB-SubCell"/>
</dbReference>
<dbReference type="GO" id="GO:0046872">
    <property type="term" value="F:metal ion binding"/>
    <property type="evidence" value="ECO:0007669"/>
    <property type="project" value="UniProtKB-KW"/>
</dbReference>
<evidence type="ECO:0000256" key="7">
    <source>
        <dbReference type="ARBA" id="ARBA00022801"/>
    </source>
</evidence>
<evidence type="ECO:0000256" key="3">
    <source>
        <dbReference type="ARBA" id="ARBA00006914"/>
    </source>
</evidence>
<evidence type="ECO:0000256" key="13">
    <source>
        <dbReference type="RuleBase" id="RU003651"/>
    </source>
</evidence>
<evidence type="ECO:0000313" key="17">
    <source>
        <dbReference type="Proteomes" id="UP000494206"/>
    </source>
</evidence>
<sequence>MVAWRAAGLNYVRFSQIAAEITRKCTKTAGKGAGRKADATIKMYSPKKLKLDRRMNGFHKKSDENDVNGIYPPTALARDGVSPYFIGKPKRKKNEAGSNGPPPPFKLVDCEKEEEIVIEEDDTNDCHFEKQKSIKSFLIGSEPNKKSSPERKFVLGNKIIPKIFETSVGDEEISVSKPSKSSKSFDFAGDPKVNRIRDKICEIIDPTGEKRNNPEFMERMREKACESIEKATEPKRNRKNNKNNFTASALNNIYPAFTTASGQDVHKSKFLNPVVDSAKLSRSNLVGCSRESSTSSIPGLHRNCSAPETVRKPNLNGGPPFLKKAMGMENAGGGKDEVVGGLRAEPTLKNFDENIVTLIESEIMSVNTEINWSDVAGLEGAKKALREIVVLPFKRPDVFTGIRAPPKGVLLFGPPGTGKTMIGRCVASQCSATFFNISASSLTSKWVGEGEKLVRALFAVARVKLPSVIFIDEIDSLLSARSESEHESSRRIKTEFLVQLDGVATASDERLLVLGATNRPQELDEAARRRFAKRLYISLPESQSRTQIVKNLLRGTKHSINEHELTKISEITEGYSGADMRQLCTEAAMGPIRDICEEIETIDKDDIRAVNLQDFIDAAMVVRPTVDELQLDAYQKWDQKFGCLLHKS</sequence>
<comment type="caution">
    <text evidence="16">The sequence shown here is derived from an EMBL/GenBank/DDBJ whole genome shotgun (WGS) entry which is preliminary data.</text>
</comment>
<proteinExistence type="inferred from homology"/>
<dbReference type="SUPFAM" id="SSF52540">
    <property type="entry name" value="P-loop containing nucleoside triphosphate hydrolases"/>
    <property type="match status" value="1"/>
</dbReference>
<evidence type="ECO:0000256" key="5">
    <source>
        <dbReference type="ARBA" id="ARBA00022723"/>
    </source>
</evidence>
<dbReference type="PANTHER" id="PTHR23074:SF17">
    <property type="entry name" value="FIDGETIN-LIKE PROTEIN 1"/>
    <property type="match status" value="1"/>
</dbReference>
<dbReference type="GO" id="GO:0046933">
    <property type="term" value="F:proton-transporting ATP synthase activity, rotational mechanism"/>
    <property type="evidence" value="ECO:0007669"/>
    <property type="project" value="InterPro"/>
</dbReference>
<dbReference type="GO" id="GO:0008568">
    <property type="term" value="F:microtubule severing ATPase activity"/>
    <property type="evidence" value="ECO:0007669"/>
    <property type="project" value="TreeGrafter"/>
</dbReference>
<dbReference type="InterPro" id="IPR050304">
    <property type="entry name" value="MT-severing_AAA_ATPase"/>
</dbReference>
<keyword evidence="17" id="KW-1185">Reference proteome</keyword>
<evidence type="ECO:0000256" key="11">
    <source>
        <dbReference type="ARBA" id="ARBA00035694"/>
    </source>
</evidence>
<dbReference type="Pfam" id="PF04627">
    <property type="entry name" value="ATP-synt_Eps"/>
    <property type="match status" value="1"/>
</dbReference>
<dbReference type="FunFam" id="3.40.50.300:FF:000093">
    <property type="entry name" value="Fidgetin-like 1"/>
    <property type="match status" value="1"/>
</dbReference>
<gene>
    <name evidence="16" type="ORF">CBOVIS_LOCUS1482</name>
</gene>
<dbReference type="Gene3D" id="3.40.50.300">
    <property type="entry name" value="P-loop containing nucleotide triphosphate hydrolases"/>
    <property type="match status" value="1"/>
</dbReference>
<feature type="domain" description="AAA+ ATPase" evidence="15">
    <location>
        <begin position="405"/>
        <end position="541"/>
    </location>
</feature>
<dbReference type="InterPro" id="IPR003593">
    <property type="entry name" value="AAA+_ATPase"/>
</dbReference>
<evidence type="ECO:0000256" key="14">
    <source>
        <dbReference type="SAM" id="MobiDB-lite"/>
    </source>
</evidence>
<dbReference type="GO" id="GO:0005524">
    <property type="term" value="F:ATP binding"/>
    <property type="evidence" value="ECO:0007669"/>
    <property type="project" value="UniProtKB-KW"/>
</dbReference>
<keyword evidence="5" id="KW-0479">Metal-binding</keyword>
<dbReference type="CDD" id="cd19525">
    <property type="entry name" value="RecA-like_Figl-1"/>
    <property type="match status" value="1"/>
</dbReference>
<evidence type="ECO:0000256" key="4">
    <source>
        <dbReference type="ARBA" id="ARBA00009502"/>
    </source>
</evidence>
<dbReference type="InterPro" id="IPR036742">
    <property type="entry name" value="ATP_synth_F1_esu_sf_mt"/>
</dbReference>
<evidence type="ECO:0000256" key="8">
    <source>
        <dbReference type="ARBA" id="ARBA00022840"/>
    </source>
</evidence>
<dbReference type="InterPro" id="IPR027417">
    <property type="entry name" value="P-loop_NTPase"/>
</dbReference>
<dbReference type="InterPro" id="IPR003959">
    <property type="entry name" value="ATPase_AAA_core"/>
</dbReference>
<dbReference type="GO" id="GO:0016887">
    <property type="term" value="F:ATP hydrolysis activity"/>
    <property type="evidence" value="ECO:0007669"/>
    <property type="project" value="InterPro"/>
</dbReference>
<comment type="similarity">
    <text evidence="4">Belongs to the eukaryotic ATPase epsilon family.</text>
</comment>
<dbReference type="SUPFAM" id="SSF48690">
    <property type="entry name" value="Epsilon subunit of mitochondrial F1F0-ATP synthase"/>
    <property type="match status" value="1"/>
</dbReference>
<dbReference type="InterPro" id="IPR015415">
    <property type="entry name" value="Spast_Vps4_C"/>
</dbReference>
<dbReference type="AlphaFoldDB" id="A0A8S1EEH5"/>
<dbReference type="Pfam" id="PF17862">
    <property type="entry name" value="AAA_lid_3"/>
    <property type="match status" value="1"/>
</dbReference>
<evidence type="ECO:0000256" key="9">
    <source>
        <dbReference type="ARBA" id="ARBA00022842"/>
    </source>
</evidence>
<dbReference type="FunFam" id="1.10.8.60:FF:000022">
    <property type="entry name" value="Fidgetin like 1"/>
    <property type="match status" value="1"/>
</dbReference>
<protein>
    <recommendedName>
        <fullName evidence="11">Fidgetin-like protein 1</fullName>
    </recommendedName>
</protein>